<evidence type="ECO:0000313" key="2">
    <source>
        <dbReference type="Proteomes" id="UP000015451"/>
    </source>
</evidence>
<evidence type="ECO:0000313" key="1">
    <source>
        <dbReference type="EMBL" id="EPZ67423.1"/>
    </source>
</evidence>
<proteinExistence type="predicted"/>
<dbReference type="EMBL" id="AUSL01000041">
    <property type="protein sequence ID" value="EPZ67423.1"/>
    <property type="molecule type" value="Genomic_DNA"/>
</dbReference>
<reference evidence="1 2" key="1">
    <citation type="journal article" date="2013" name="Genome Announc.">
        <title>Multiple genome sequences of Helicobacter pylori strains of diverse disease and antibiotic resistance backgrounds from Malaysia.</title>
        <authorList>
            <person name="Rehvathy V."/>
            <person name="Tan M.H."/>
            <person name="Gunaletchumy S.P."/>
            <person name="Teh X."/>
            <person name="Wang S."/>
            <person name="Baybayan P."/>
            <person name="Singh S."/>
            <person name="Ashby M."/>
            <person name="Kaakoush N.O."/>
            <person name="Mitchell H.M."/>
            <person name="Croft L.J."/>
            <person name="Goh K.L."/>
            <person name="Loke M.F."/>
            <person name="Vadivelu J."/>
        </authorList>
    </citation>
    <scope>NUCLEOTIDE SEQUENCE [LARGE SCALE GENOMIC DNA]</scope>
    <source>
        <strain evidence="1 2">UM038</strain>
    </source>
</reference>
<dbReference type="Proteomes" id="UP000015451">
    <property type="component" value="Unassembled WGS sequence"/>
</dbReference>
<organism evidence="1 2">
    <name type="scientific">Helicobacter pylori UM038</name>
    <dbReference type="NCBI Taxonomy" id="1352343"/>
    <lineage>
        <taxon>Bacteria</taxon>
        <taxon>Pseudomonadati</taxon>
        <taxon>Campylobacterota</taxon>
        <taxon>Epsilonproteobacteria</taxon>
        <taxon>Campylobacterales</taxon>
        <taxon>Helicobacteraceae</taxon>
        <taxon>Helicobacter</taxon>
    </lineage>
</organism>
<protein>
    <recommendedName>
        <fullName evidence="3">Cag pathogenicity island protein</fullName>
    </recommendedName>
</protein>
<comment type="caution">
    <text evidence="1">The sequence shown here is derived from an EMBL/GenBank/DDBJ whole genome shotgun (WGS) entry which is preliminary data.</text>
</comment>
<dbReference type="AlphaFoldDB" id="A0AAV3JQ82"/>
<name>A0AAV3JQ82_HELPX</name>
<sequence>MRSYKVMRSLGVVGELFQNIPYLFMSFKNPIFLKIKEC</sequence>
<accession>A0AAV3JQ82</accession>
<evidence type="ECO:0008006" key="3">
    <source>
        <dbReference type="Google" id="ProtNLM"/>
    </source>
</evidence>
<gene>
    <name evidence="1" type="ORF">N199_03175</name>
</gene>